<evidence type="ECO:0000259" key="1">
    <source>
        <dbReference type="Pfam" id="PF00144"/>
    </source>
</evidence>
<dbReference type="RefSeq" id="WP_136876655.1">
    <property type="nucleotide sequence ID" value="NZ_SWBO01000004.1"/>
</dbReference>
<accession>A0A4U1CC29</accession>
<dbReference type="EMBL" id="SWBO01000004">
    <property type="protein sequence ID" value="TKC01350.1"/>
    <property type="molecule type" value="Genomic_DNA"/>
</dbReference>
<proteinExistence type="predicted"/>
<dbReference type="InterPro" id="IPR012338">
    <property type="entry name" value="Beta-lactam/transpept-like"/>
</dbReference>
<organism evidence="2 3">
    <name type="scientific">Pedobacter cryotolerans</name>
    <dbReference type="NCBI Taxonomy" id="2571270"/>
    <lineage>
        <taxon>Bacteria</taxon>
        <taxon>Pseudomonadati</taxon>
        <taxon>Bacteroidota</taxon>
        <taxon>Sphingobacteriia</taxon>
        <taxon>Sphingobacteriales</taxon>
        <taxon>Sphingobacteriaceae</taxon>
        <taxon>Pedobacter</taxon>
    </lineage>
</organism>
<dbReference type="AlphaFoldDB" id="A0A4U1CC29"/>
<sequence>MRLNQFKTYVFVYLMLFAGFNVFAQKEKAVAEIQQIMKDRNVVGLSVAVVKKGELIYSNSFGLKDIESKTLLKDDDIFRIASISKSFSATSIMQLVEAGKMSLKDDFSNLVGFKVRNPKYPQTIITLKMVLSHTSSINDSEGYFNLDAINPAKNENWAKCYNDYEPGKGYQYCNLNFNMVGAVIEKFSGERFDNYVKNHILNPLGLYGGYCVDSLDATRFATLYEFDAKANKFTSSPMAYNPRREEIKNYTLGYTTPIFSPTGGMKISATDLAKYMTMHMYKRSYNGKRIISKKSAKIMQTKLSDEENYGLALLQTSNLIEGEQMVGHTGSAYGLYSMMFFNPKEEFGIVVITNGCNPIYTNGFNDALKRTVNSLYNNLILAGK</sequence>
<dbReference type="OrthoDB" id="846150at2"/>
<evidence type="ECO:0000313" key="2">
    <source>
        <dbReference type="EMBL" id="TKC01350.1"/>
    </source>
</evidence>
<name>A0A4U1CC29_9SPHI</name>
<gene>
    <name evidence="2" type="ORF">FA045_08925</name>
</gene>
<dbReference type="PANTHER" id="PTHR46825">
    <property type="entry name" value="D-ALANYL-D-ALANINE-CARBOXYPEPTIDASE/ENDOPEPTIDASE AMPH"/>
    <property type="match status" value="1"/>
</dbReference>
<reference evidence="2 3" key="1">
    <citation type="submission" date="2019-04" db="EMBL/GenBank/DDBJ databases">
        <title>Pedobacter sp. AR-2-6 sp. nov., isolated from Arctic soil.</title>
        <authorList>
            <person name="Dahal R.H."/>
            <person name="Kim D.-U."/>
        </authorList>
    </citation>
    <scope>NUCLEOTIDE SEQUENCE [LARGE SCALE GENOMIC DNA]</scope>
    <source>
        <strain evidence="2 3">AR-2-6</strain>
    </source>
</reference>
<evidence type="ECO:0000313" key="3">
    <source>
        <dbReference type="Proteomes" id="UP000310477"/>
    </source>
</evidence>
<dbReference type="Proteomes" id="UP000310477">
    <property type="component" value="Unassembled WGS sequence"/>
</dbReference>
<protein>
    <submittedName>
        <fullName evidence="2">Beta-lactamase family protein</fullName>
    </submittedName>
</protein>
<feature type="domain" description="Beta-lactamase-related" evidence="1">
    <location>
        <begin position="32"/>
        <end position="356"/>
    </location>
</feature>
<dbReference type="PANTHER" id="PTHR46825:SF9">
    <property type="entry name" value="BETA-LACTAMASE-RELATED DOMAIN-CONTAINING PROTEIN"/>
    <property type="match status" value="1"/>
</dbReference>
<dbReference type="Pfam" id="PF00144">
    <property type="entry name" value="Beta-lactamase"/>
    <property type="match status" value="1"/>
</dbReference>
<dbReference type="SUPFAM" id="SSF56601">
    <property type="entry name" value="beta-lactamase/transpeptidase-like"/>
    <property type="match status" value="1"/>
</dbReference>
<comment type="caution">
    <text evidence="2">The sequence shown here is derived from an EMBL/GenBank/DDBJ whole genome shotgun (WGS) entry which is preliminary data.</text>
</comment>
<dbReference type="Gene3D" id="3.40.710.10">
    <property type="entry name" value="DD-peptidase/beta-lactamase superfamily"/>
    <property type="match status" value="1"/>
</dbReference>
<dbReference type="InterPro" id="IPR001466">
    <property type="entry name" value="Beta-lactam-related"/>
</dbReference>
<dbReference type="InterPro" id="IPR050491">
    <property type="entry name" value="AmpC-like"/>
</dbReference>
<keyword evidence="3" id="KW-1185">Reference proteome</keyword>